<proteinExistence type="predicted"/>
<reference evidence="3 4" key="1">
    <citation type="submission" date="2023-01" db="EMBL/GenBank/DDBJ databases">
        <title>Analysis of 21 Apiospora genomes using comparative genomics revels a genus with tremendous synthesis potential of carbohydrate active enzymes and secondary metabolites.</title>
        <authorList>
            <person name="Sorensen T."/>
        </authorList>
    </citation>
    <scope>NUCLEOTIDE SEQUENCE [LARGE SCALE GENOMIC DNA]</scope>
    <source>
        <strain evidence="3 4">CBS 83171</strain>
    </source>
</reference>
<protein>
    <submittedName>
        <fullName evidence="3">Uncharacterized protein</fullName>
    </submittedName>
</protein>
<evidence type="ECO:0000313" key="4">
    <source>
        <dbReference type="Proteomes" id="UP001446871"/>
    </source>
</evidence>
<gene>
    <name evidence="3" type="ORF">PG996_006527</name>
</gene>
<keyword evidence="2" id="KW-0732">Signal</keyword>
<organism evidence="3 4">
    <name type="scientific">Apiospora saccharicola</name>
    <dbReference type="NCBI Taxonomy" id="335842"/>
    <lineage>
        <taxon>Eukaryota</taxon>
        <taxon>Fungi</taxon>
        <taxon>Dikarya</taxon>
        <taxon>Ascomycota</taxon>
        <taxon>Pezizomycotina</taxon>
        <taxon>Sordariomycetes</taxon>
        <taxon>Xylariomycetidae</taxon>
        <taxon>Amphisphaeriales</taxon>
        <taxon>Apiosporaceae</taxon>
        <taxon>Apiospora</taxon>
    </lineage>
</organism>
<evidence type="ECO:0000256" key="1">
    <source>
        <dbReference type="SAM" id="MobiDB-lite"/>
    </source>
</evidence>
<dbReference type="Proteomes" id="UP001446871">
    <property type="component" value="Unassembled WGS sequence"/>
</dbReference>
<dbReference type="EMBL" id="JAQQWM010000004">
    <property type="protein sequence ID" value="KAK8067415.1"/>
    <property type="molecule type" value="Genomic_DNA"/>
</dbReference>
<feature type="chain" id="PRO_5046348135" evidence="2">
    <location>
        <begin position="19"/>
        <end position="144"/>
    </location>
</feature>
<keyword evidence="4" id="KW-1185">Reference proteome</keyword>
<feature type="region of interest" description="Disordered" evidence="1">
    <location>
        <begin position="20"/>
        <end position="54"/>
    </location>
</feature>
<accession>A0ABR1VAY6</accession>
<sequence length="144" mass="15392">MVALTLGLVLLLPMLGAAQYTVDPRPRPPPTPSRTAPGGGSPPKTTPVPVSPSPLISRLISSRLTTPSPTPTSFPTPLEACQGLPFVDCPRCLPVCEGEAPSAWRDCFNSLSWLMSKWSSECWEHGGNGDDCDNRALDMYCPAK</sequence>
<name>A0ABR1VAY6_9PEZI</name>
<comment type="caution">
    <text evidence="3">The sequence shown here is derived from an EMBL/GenBank/DDBJ whole genome shotgun (WGS) entry which is preliminary data.</text>
</comment>
<evidence type="ECO:0000256" key="2">
    <source>
        <dbReference type="SAM" id="SignalP"/>
    </source>
</evidence>
<evidence type="ECO:0000313" key="3">
    <source>
        <dbReference type="EMBL" id="KAK8067415.1"/>
    </source>
</evidence>
<feature type="signal peptide" evidence="2">
    <location>
        <begin position="1"/>
        <end position="18"/>
    </location>
</feature>